<dbReference type="AlphaFoldDB" id="A0A1L8TFW7"/>
<proteinExistence type="predicted"/>
<protein>
    <recommendedName>
        <fullName evidence="3">DUF5405 domain-containing protein</fullName>
    </recommendedName>
</protein>
<organism evidence="1 2">
    <name type="scientific">Enterococcus hermanniensis</name>
    <dbReference type="NCBI Taxonomy" id="249189"/>
    <lineage>
        <taxon>Bacteria</taxon>
        <taxon>Bacillati</taxon>
        <taxon>Bacillota</taxon>
        <taxon>Bacilli</taxon>
        <taxon>Lactobacillales</taxon>
        <taxon>Enterococcaceae</taxon>
        <taxon>Enterococcus</taxon>
    </lineage>
</organism>
<evidence type="ECO:0000313" key="2">
    <source>
        <dbReference type="Proteomes" id="UP000182077"/>
    </source>
</evidence>
<dbReference type="Proteomes" id="UP000182077">
    <property type="component" value="Unassembled WGS sequence"/>
</dbReference>
<evidence type="ECO:0000313" key="1">
    <source>
        <dbReference type="EMBL" id="OJG42994.1"/>
    </source>
</evidence>
<dbReference type="RefSeq" id="WP_071858699.1">
    <property type="nucleotide sequence ID" value="NZ_JBHSHK010000003.1"/>
</dbReference>
<evidence type="ECO:0008006" key="3">
    <source>
        <dbReference type="Google" id="ProtNLM"/>
    </source>
</evidence>
<reference evidence="1 2" key="1">
    <citation type="submission" date="2014-12" db="EMBL/GenBank/DDBJ databases">
        <title>Draft genome sequences of 29 type strains of Enterococci.</title>
        <authorList>
            <person name="Zhong Z."/>
            <person name="Sun Z."/>
            <person name="Liu W."/>
            <person name="Zhang W."/>
            <person name="Zhang H."/>
        </authorList>
    </citation>
    <scope>NUCLEOTIDE SEQUENCE [LARGE SCALE GENOMIC DNA]</scope>
    <source>
        <strain evidence="1 2">DSM 17122</strain>
    </source>
</reference>
<keyword evidence="2" id="KW-1185">Reference proteome</keyword>
<gene>
    <name evidence="1" type="ORF">RV04_GL000753</name>
</gene>
<dbReference type="STRING" id="249189.RV04_GL000753"/>
<accession>A0A1L8TFW7</accession>
<comment type="caution">
    <text evidence="1">The sequence shown here is derived from an EMBL/GenBank/DDBJ whole genome shotgun (WGS) entry which is preliminary data.</text>
</comment>
<dbReference type="EMBL" id="JXKQ01000016">
    <property type="protein sequence ID" value="OJG42994.1"/>
    <property type="molecule type" value="Genomic_DNA"/>
</dbReference>
<sequence>MLNMKVLDYRITSDSSQVIVNKARRNQDGEISTLIDKEGNKKESQSLVGYYGNLSKALVAIQRDYVLSEGVMVETIKDYKETLETITTTLENELDLKEDFK</sequence>
<dbReference type="OrthoDB" id="2195197at2"/>
<name>A0A1L8TFW7_9ENTE</name>